<evidence type="ECO:0000313" key="1">
    <source>
        <dbReference type="EMBL" id="KAI9912870.1"/>
    </source>
</evidence>
<proteinExistence type="predicted"/>
<dbReference type="Proteomes" id="UP001163321">
    <property type="component" value="Chromosome 4"/>
</dbReference>
<protein>
    <submittedName>
        <fullName evidence="1">Uncharacterized protein</fullName>
    </submittedName>
</protein>
<reference evidence="1 2" key="1">
    <citation type="journal article" date="2022" name="bioRxiv">
        <title>The genome of the oomycete Peronosclerospora sorghi, a cosmopolitan pathogen of maize and sorghum, is inflated with dispersed pseudogenes.</title>
        <authorList>
            <person name="Fletcher K."/>
            <person name="Martin F."/>
            <person name="Isakeit T."/>
            <person name="Cavanaugh K."/>
            <person name="Magill C."/>
            <person name="Michelmore R."/>
        </authorList>
    </citation>
    <scope>NUCLEOTIDE SEQUENCE [LARGE SCALE GENOMIC DNA]</scope>
    <source>
        <strain evidence="1">P6</strain>
    </source>
</reference>
<accession>A0ACC0W2J8</accession>
<dbReference type="EMBL" id="CM047583">
    <property type="protein sequence ID" value="KAI9912870.1"/>
    <property type="molecule type" value="Genomic_DNA"/>
</dbReference>
<comment type="caution">
    <text evidence="1">The sequence shown here is derived from an EMBL/GenBank/DDBJ whole genome shotgun (WGS) entry which is preliminary data.</text>
</comment>
<keyword evidence="2" id="KW-1185">Reference proteome</keyword>
<name>A0ACC0W2J8_9STRA</name>
<sequence>MLKLFLQHCITRRPHCAHEQTTSPVDVFASQKTRSEKGMAPMHGSLDGSSFAQQLKAGLLLNLLGVEGGRGAHVRYLVTAINIPQLSIIQTLLSRTRCCPILVLKWEHVLNDN</sequence>
<organism evidence="1 2">
    <name type="scientific">Peronosclerospora sorghi</name>
    <dbReference type="NCBI Taxonomy" id="230839"/>
    <lineage>
        <taxon>Eukaryota</taxon>
        <taxon>Sar</taxon>
        <taxon>Stramenopiles</taxon>
        <taxon>Oomycota</taxon>
        <taxon>Peronosporomycetes</taxon>
        <taxon>Peronosporales</taxon>
        <taxon>Peronosporaceae</taxon>
        <taxon>Peronosclerospora</taxon>
    </lineage>
</organism>
<evidence type="ECO:0000313" key="2">
    <source>
        <dbReference type="Proteomes" id="UP001163321"/>
    </source>
</evidence>
<gene>
    <name evidence="1" type="ORF">PsorP6_006789</name>
</gene>